<dbReference type="Pfam" id="PF00675">
    <property type="entry name" value="Peptidase_M16"/>
    <property type="match status" value="1"/>
</dbReference>
<feature type="domain" description="Peptidase M16 C-terminal" evidence="3">
    <location>
        <begin position="215"/>
        <end position="386"/>
    </location>
</feature>
<dbReference type="Pfam" id="PF05193">
    <property type="entry name" value="Peptidase_M16_C"/>
    <property type="match status" value="1"/>
</dbReference>
<dbReference type="Gene3D" id="3.30.830.10">
    <property type="entry name" value="Metalloenzyme, LuxS/M16 peptidase-like"/>
    <property type="match status" value="2"/>
</dbReference>
<feature type="domain" description="Peptidase M16 N-terminal" evidence="2">
    <location>
        <begin position="68"/>
        <end position="202"/>
    </location>
</feature>
<keyword evidence="1" id="KW-0732">Signal</keyword>
<dbReference type="RefSeq" id="WP_379489001.1">
    <property type="nucleotide sequence ID" value="NZ_JBHLWK010000027.1"/>
</dbReference>
<dbReference type="Proteomes" id="UP001589798">
    <property type="component" value="Unassembled WGS sequence"/>
</dbReference>
<dbReference type="PANTHER" id="PTHR11851:SF224">
    <property type="entry name" value="PROCESSING PROTEASE"/>
    <property type="match status" value="1"/>
</dbReference>
<evidence type="ECO:0000313" key="5">
    <source>
        <dbReference type="Proteomes" id="UP001589798"/>
    </source>
</evidence>
<dbReference type="InterPro" id="IPR011249">
    <property type="entry name" value="Metalloenz_LuxS/M16"/>
</dbReference>
<evidence type="ECO:0000256" key="1">
    <source>
        <dbReference type="SAM" id="SignalP"/>
    </source>
</evidence>
<dbReference type="EMBL" id="JBHLWK010000027">
    <property type="protein sequence ID" value="MFC0206378.1"/>
    <property type="molecule type" value="Genomic_DNA"/>
</dbReference>
<evidence type="ECO:0000313" key="4">
    <source>
        <dbReference type="EMBL" id="MFC0206378.1"/>
    </source>
</evidence>
<feature type="signal peptide" evidence="1">
    <location>
        <begin position="1"/>
        <end position="24"/>
    </location>
</feature>
<organism evidence="4 5">
    <name type="scientific">Novosphingobium soli</name>
    <dbReference type="NCBI Taxonomy" id="574956"/>
    <lineage>
        <taxon>Bacteria</taxon>
        <taxon>Pseudomonadati</taxon>
        <taxon>Pseudomonadota</taxon>
        <taxon>Alphaproteobacteria</taxon>
        <taxon>Sphingomonadales</taxon>
        <taxon>Sphingomonadaceae</taxon>
        <taxon>Novosphingobium</taxon>
    </lineage>
</organism>
<dbReference type="InterPro" id="IPR007863">
    <property type="entry name" value="Peptidase_M16_C"/>
</dbReference>
<dbReference type="PANTHER" id="PTHR11851">
    <property type="entry name" value="METALLOPROTEASE"/>
    <property type="match status" value="1"/>
</dbReference>
<proteinExistence type="predicted"/>
<reference evidence="4 5" key="1">
    <citation type="submission" date="2024-09" db="EMBL/GenBank/DDBJ databases">
        <authorList>
            <person name="Sun Q."/>
            <person name="Mori K."/>
        </authorList>
    </citation>
    <scope>NUCLEOTIDE SEQUENCE [LARGE SCALE GENOMIC DNA]</scope>
    <source>
        <strain evidence="4 5">CCM 7706</strain>
    </source>
</reference>
<name>A0ABV6D150_9SPHN</name>
<accession>A0ABV6D150</accession>
<dbReference type="InterPro" id="IPR050361">
    <property type="entry name" value="MPP/UQCRC_Complex"/>
</dbReference>
<evidence type="ECO:0000259" key="3">
    <source>
        <dbReference type="Pfam" id="PF05193"/>
    </source>
</evidence>
<gene>
    <name evidence="4" type="ORF">ACFFJC_19105</name>
</gene>
<comment type="caution">
    <text evidence="4">The sequence shown here is derived from an EMBL/GenBank/DDBJ whole genome shotgun (WGS) entry which is preliminary data.</text>
</comment>
<sequence>MTPFRTLAVSAAPLALAAAALAFAGAAIPAPLLAREAPPAPGAPKPFTLPPLTEFTLANGVKVTMAQHGNVPKVTILATVRTGNIDDGENVWLADLTGGLMQKGAGGRNASQLAEAAAGMGGSLALATGVDAVTASIDVLSESGVEAVGLVADVLQRPDLKPEELEKVRADMLRNLMVAKSTPGSIASEAFLGALYPAHPYGRVFPSAEQLSGYTLEQVRGFHSANFGAARTRIYVFGRFEPVAMRAAVEKAFGGWKAGAAPTSLPVPRDAGPKVMLIDRPGAPQSTVWIGKRVSKSGYDLTFPAASTLLGGYFSSRITRNIREDKGYTYSPSATITRRVQVSDWIEDADITSEATGPAIAEIFKEIRRMQDTLPTDAEVKGIRNYLSGTFALGLSTRYSLAGALSNLDVLGLGAEYLTGYVGRASALTATDFQAAARRELPVDGMSVVVVGPMETVRPQLGAVPEIASRLPAQ</sequence>
<dbReference type="InterPro" id="IPR011765">
    <property type="entry name" value="Pept_M16_N"/>
</dbReference>
<dbReference type="SUPFAM" id="SSF63411">
    <property type="entry name" value="LuxS/MPP-like metallohydrolase"/>
    <property type="match status" value="2"/>
</dbReference>
<evidence type="ECO:0000259" key="2">
    <source>
        <dbReference type="Pfam" id="PF00675"/>
    </source>
</evidence>
<feature type="chain" id="PRO_5046751505" evidence="1">
    <location>
        <begin position="25"/>
        <end position="474"/>
    </location>
</feature>
<keyword evidence="5" id="KW-1185">Reference proteome</keyword>
<protein>
    <submittedName>
        <fullName evidence="4">M16 family metallopeptidase</fullName>
    </submittedName>
</protein>